<evidence type="ECO:0000313" key="1">
    <source>
        <dbReference type="EMBL" id="MFB0846173.1"/>
    </source>
</evidence>
<organism evidence="1 2">
    <name type="scientific">Paenibacillus oleatilyticus</name>
    <dbReference type="NCBI Taxonomy" id="2594886"/>
    <lineage>
        <taxon>Bacteria</taxon>
        <taxon>Bacillati</taxon>
        <taxon>Bacillota</taxon>
        <taxon>Bacilli</taxon>
        <taxon>Bacillales</taxon>
        <taxon>Paenibacillaceae</taxon>
        <taxon>Paenibacillus</taxon>
    </lineage>
</organism>
<dbReference type="RefSeq" id="WP_373956172.1">
    <property type="nucleotide sequence ID" value="NZ_JBHDLN010000019.1"/>
</dbReference>
<sequence length="125" mass="14489">MSLKTINHNTYYRLISLAEHINKTTSNKHCAFLDSLCNIAKEKVIKLNPFDYEGSSDWLNLIYEITEANWAKEHAECTMPILEDMERFGQSRGYSHKIIPTGSKMLSISLVFMEHYAKMLGRQNE</sequence>
<dbReference type="Proteomes" id="UP001575622">
    <property type="component" value="Unassembled WGS sequence"/>
</dbReference>
<dbReference type="EMBL" id="JBHDLN010000019">
    <property type="protein sequence ID" value="MFB0846173.1"/>
    <property type="molecule type" value="Genomic_DNA"/>
</dbReference>
<protein>
    <submittedName>
        <fullName evidence="1">Uncharacterized protein</fullName>
    </submittedName>
</protein>
<reference evidence="1 2" key="1">
    <citation type="submission" date="2024-09" db="EMBL/GenBank/DDBJ databases">
        <authorList>
            <person name="Makale K.P.P."/>
            <person name="Makhzoum A."/>
            <person name="Rantong G."/>
            <person name="Rahube T.O."/>
        </authorList>
    </citation>
    <scope>NUCLEOTIDE SEQUENCE [LARGE SCALE GENOMIC DNA]</scope>
    <source>
        <strain evidence="1 2">KM_D13</strain>
    </source>
</reference>
<proteinExistence type="predicted"/>
<comment type="caution">
    <text evidence="1">The sequence shown here is derived from an EMBL/GenBank/DDBJ whole genome shotgun (WGS) entry which is preliminary data.</text>
</comment>
<evidence type="ECO:0000313" key="2">
    <source>
        <dbReference type="Proteomes" id="UP001575622"/>
    </source>
</evidence>
<accession>A0ABV4V7V4</accession>
<keyword evidence="2" id="KW-1185">Reference proteome</keyword>
<gene>
    <name evidence="1" type="ORF">ACEU3E_28665</name>
</gene>
<name>A0ABV4V7V4_9BACL</name>